<feature type="transmembrane region" description="Helical" evidence="1">
    <location>
        <begin position="233"/>
        <end position="251"/>
    </location>
</feature>
<keyword evidence="1" id="KW-1133">Transmembrane helix</keyword>
<proteinExistence type="predicted"/>
<dbReference type="AlphaFoldDB" id="I8UHI1"/>
<dbReference type="RefSeq" id="WP_007201170.1">
    <property type="nucleotide sequence ID" value="NZ_AKKV01000021.1"/>
</dbReference>
<dbReference type="PATRIC" id="fig|1196324.3.peg.1089"/>
<evidence type="ECO:0000256" key="1">
    <source>
        <dbReference type="SAM" id="Phobius"/>
    </source>
</evidence>
<dbReference type="OrthoDB" id="1786466at2"/>
<feature type="transmembrane region" description="Helical" evidence="1">
    <location>
        <begin position="135"/>
        <end position="162"/>
    </location>
</feature>
<name>I8UHI1_9BACL</name>
<organism evidence="2 3">
    <name type="scientific">Fictibacillus macauensis ZFHKF-1</name>
    <dbReference type="NCBI Taxonomy" id="1196324"/>
    <lineage>
        <taxon>Bacteria</taxon>
        <taxon>Bacillati</taxon>
        <taxon>Bacillota</taxon>
        <taxon>Bacilli</taxon>
        <taxon>Bacillales</taxon>
        <taxon>Fictibacillaceae</taxon>
        <taxon>Fictibacillus</taxon>
    </lineage>
</organism>
<evidence type="ECO:0000313" key="2">
    <source>
        <dbReference type="EMBL" id="EIT86365.1"/>
    </source>
</evidence>
<dbReference type="EMBL" id="AKKV01000021">
    <property type="protein sequence ID" value="EIT86365.1"/>
    <property type="molecule type" value="Genomic_DNA"/>
</dbReference>
<feature type="transmembrane region" description="Helical" evidence="1">
    <location>
        <begin position="20"/>
        <end position="38"/>
    </location>
</feature>
<dbReference type="Proteomes" id="UP000004080">
    <property type="component" value="Unassembled WGS sequence"/>
</dbReference>
<protein>
    <submittedName>
        <fullName evidence="2">Uncharacterized protein</fullName>
    </submittedName>
</protein>
<comment type="caution">
    <text evidence="2">The sequence shown here is derived from an EMBL/GenBank/DDBJ whole genome shotgun (WGS) entry which is preliminary data.</text>
</comment>
<evidence type="ECO:0000313" key="3">
    <source>
        <dbReference type="Proteomes" id="UP000004080"/>
    </source>
</evidence>
<gene>
    <name evidence="2" type="ORF">A374_05356</name>
</gene>
<keyword evidence="1" id="KW-0472">Membrane</keyword>
<sequence length="257" mass="29180">MNPWRGQLAKEWRMNRSMIFWSWGIQAGLLGMAGIIAWKIQSPAVYVFVSLTFLVAQLFYLALFSWLSLRKEQKLFHLWLQTPLSARHLLLAKLIVGLYGLIGSLVLIAGSAYSVIICASSVIQDLQMPNGQIGLLFILGSFFIIFNSLSTGVFLQLVWAFYMATVKTIGKISGGVLFVCFFFISPFFMAKWEDSTLFQYLFSWGDISWTKGATITENYELIRIFTDFNIGNIVYYGAITVMFFLLAAMLVDRKVEV</sequence>
<keyword evidence="1" id="KW-0812">Transmembrane</keyword>
<accession>I8UHI1</accession>
<feature type="transmembrane region" description="Helical" evidence="1">
    <location>
        <begin position="44"/>
        <end position="69"/>
    </location>
</feature>
<keyword evidence="3" id="KW-1185">Reference proteome</keyword>
<feature type="transmembrane region" description="Helical" evidence="1">
    <location>
        <begin position="174"/>
        <end position="192"/>
    </location>
</feature>
<dbReference type="STRING" id="1196324.A374_05356"/>
<reference evidence="2 3" key="1">
    <citation type="journal article" date="2012" name="J. Bacteriol.">
        <title>Genome of Bacillus macauensis ZFHKF-1, a Long-Chain-Forming Bacterium.</title>
        <authorList>
            <person name="Cai L."/>
            <person name="Zhang T."/>
        </authorList>
    </citation>
    <scope>NUCLEOTIDE SEQUENCE [LARGE SCALE GENOMIC DNA]</scope>
    <source>
        <strain evidence="2 3">ZFHKF-1</strain>
    </source>
</reference>
<feature type="transmembrane region" description="Helical" evidence="1">
    <location>
        <begin position="90"/>
        <end position="123"/>
    </location>
</feature>